<reference evidence="2" key="1">
    <citation type="submission" date="2016-10" db="EMBL/GenBank/DDBJ databases">
        <authorList>
            <person name="Varghese N."/>
            <person name="Submissions S."/>
        </authorList>
    </citation>
    <scope>NUCLEOTIDE SEQUENCE [LARGE SCALE GENOMIC DNA]</scope>
    <source>
        <strain evidence="2">GAS369</strain>
    </source>
</reference>
<accession>A0A1H2BKF7</accession>
<dbReference type="GO" id="GO:0008168">
    <property type="term" value="F:methyltransferase activity"/>
    <property type="evidence" value="ECO:0007669"/>
    <property type="project" value="UniProtKB-KW"/>
</dbReference>
<name>A0A1H2BKF7_9BRAD</name>
<dbReference type="InterPro" id="IPR029063">
    <property type="entry name" value="SAM-dependent_MTases_sf"/>
</dbReference>
<dbReference type="CDD" id="cd02440">
    <property type="entry name" value="AdoMet_MTases"/>
    <property type="match status" value="1"/>
</dbReference>
<dbReference type="Proteomes" id="UP000243904">
    <property type="component" value="Chromosome I"/>
</dbReference>
<evidence type="ECO:0000313" key="1">
    <source>
        <dbReference type="EMBL" id="SDT58379.1"/>
    </source>
</evidence>
<dbReference type="EMBL" id="LT629750">
    <property type="protein sequence ID" value="SDT58379.1"/>
    <property type="molecule type" value="Genomic_DNA"/>
</dbReference>
<evidence type="ECO:0000313" key="2">
    <source>
        <dbReference type="Proteomes" id="UP000243904"/>
    </source>
</evidence>
<dbReference type="Pfam" id="PF13489">
    <property type="entry name" value="Methyltransf_23"/>
    <property type="match status" value="1"/>
</dbReference>
<organism evidence="1 2">
    <name type="scientific">Bradyrhizobium canariense</name>
    <dbReference type="NCBI Taxonomy" id="255045"/>
    <lineage>
        <taxon>Bacteria</taxon>
        <taxon>Pseudomonadati</taxon>
        <taxon>Pseudomonadota</taxon>
        <taxon>Alphaproteobacteria</taxon>
        <taxon>Hyphomicrobiales</taxon>
        <taxon>Nitrobacteraceae</taxon>
        <taxon>Bradyrhizobium</taxon>
    </lineage>
</organism>
<dbReference type="SUPFAM" id="SSF53335">
    <property type="entry name" value="S-adenosyl-L-methionine-dependent methyltransferases"/>
    <property type="match status" value="1"/>
</dbReference>
<gene>
    <name evidence="1" type="ORF">SAMN05444158_7249</name>
</gene>
<keyword evidence="1" id="KW-0489">Methyltransferase</keyword>
<dbReference type="AlphaFoldDB" id="A0A1H2BKF7"/>
<proteinExistence type="predicted"/>
<dbReference type="GO" id="GO:0032259">
    <property type="term" value="P:methylation"/>
    <property type="evidence" value="ECO:0007669"/>
    <property type="project" value="UniProtKB-KW"/>
</dbReference>
<keyword evidence="2" id="KW-1185">Reference proteome</keyword>
<protein>
    <submittedName>
        <fullName evidence="1">Methyltransferase domain-containing protein</fullName>
    </submittedName>
</protein>
<keyword evidence="1" id="KW-0808">Transferase</keyword>
<dbReference type="Gene3D" id="3.40.50.150">
    <property type="entry name" value="Vaccinia Virus protein VP39"/>
    <property type="match status" value="1"/>
</dbReference>
<dbReference type="PANTHER" id="PTHR43861">
    <property type="entry name" value="TRANS-ACONITATE 2-METHYLTRANSFERASE-RELATED"/>
    <property type="match status" value="1"/>
</dbReference>
<sequence length="230" mass="26400">MKEMYESDLYGEKNPTWHEEDSAWKAGHIERMIKRNKIPSDRICEVGCGTGEILLTLEKAFPTTSLSGYEISPEAFRRAAPKETPNTKFYLKDLLAESDLHFDVVLAIDVIEHVEDYISFIKKLKEFGTFKIFHIPLDLSAQSILRAWPIAELRRNVGHVQYFFKQTALATLEDCGYTIVDHCYTASRLELPNQAFSSRMMRLPRRLMFSLNADFAVRLLGGYSLLVLAK</sequence>
<dbReference type="RefSeq" id="WP_146690724.1">
    <property type="nucleotide sequence ID" value="NZ_LT629750.1"/>
</dbReference>